<accession>A0A1A9F248</accession>
<evidence type="ECO:0000256" key="5">
    <source>
        <dbReference type="ARBA" id="ARBA00022989"/>
    </source>
</evidence>
<name>A0A1A9F248_9GAMM</name>
<comment type="similarity">
    <text evidence="7">Belongs to the TRAP transporter small permease family.</text>
</comment>
<comment type="subunit">
    <text evidence="7">The complex comprises the extracytoplasmic solute receptor protein and the two transmembrane proteins.</text>
</comment>
<dbReference type="KEGG" id="mars:A8C75_18315"/>
<evidence type="ECO:0000256" key="8">
    <source>
        <dbReference type="SAM" id="MobiDB-lite"/>
    </source>
</evidence>
<evidence type="ECO:0000256" key="2">
    <source>
        <dbReference type="ARBA" id="ARBA00022448"/>
    </source>
</evidence>
<feature type="transmembrane region" description="Helical" evidence="7">
    <location>
        <begin position="43"/>
        <end position="61"/>
    </location>
</feature>
<proteinExistence type="inferred from homology"/>
<dbReference type="STRING" id="1821621.A8C75_18315"/>
<evidence type="ECO:0000256" key="4">
    <source>
        <dbReference type="ARBA" id="ARBA00022692"/>
    </source>
</evidence>
<evidence type="ECO:0000256" key="7">
    <source>
        <dbReference type="RuleBase" id="RU369079"/>
    </source>
</evidence>
<evidence type="ECO:0000256" key="6">
    <source>
        <dbReference type="ARBA" id="ARBA00023136"/>
    </source>
</evidence>
<organism evidence="10 11">
    <name type="scientific">Marinobacterium aestuarii</name>
    <dbReference type="NCBI Taxonomy" id="1821621"/>
    <lineage>
        <taxon>Bacteria</taxon>
        <taxon>Pseudomonadati</taxon>
        <taxon>Pseudomonadota</taxon>
        <taxon>Gammaproteobacteria</taxon>
        <taxon>Oceanospirillales</taxon>
        <taxon>Oceanospirillaceae</taxon>
        <taxon>Marinobacterium</taxon>
    </lineage>
</organism>
<comment type="subcellular location">
    <subcellularLocation>
        <location evidence="7">Cell inner membrane</location>
        <topology evidence="7">Multi-pass membrane protein</topology>
    </subcellularLocation>
    <subcellularLocation>
        <location evidence="1">Cell membrane</location>
        <topology evidence="1">Multi-pass membrane protein</topology>
    </subcellularLocation>
</comment>
<dbReference type="GO" id="GO:0022857">
    <property type="term" value="F:transmembrane transporter activity"/>
    <property type="evidence" value="ECO:0007669"/>
    <property type="project" value="UniProtKB-UniRule"/>
</dbReference>
<feature type="transmembrane region" description="Helical" evidence="7">
    <location>
        <begin position="7"/>
        <end position="23"/>
    </location>
</feature>
<keyword evidence="6 7" id="KW-0472">Membrane</keyword>
<reference evidence="11" key="1">
    <citation type="submission" date="2016-05" db="EMBL/GenBank/DDBJ databases">
        <authorList>
            <person name="Baek K."/>
            <person name="Yang S.-J."/>
        </authorList>
    </citation>
    <scope>NUCLEOTIDE SEQUENCE [LARGE SCALE GENOMIC DNA]</scope>
    <source>
        <strain evidence="11">ST58-10</strain>
    </source>
</reference>
<dbReference type="Pfam" id="PF04290">
    <property type="entry name" value="DctQ"/>
    <property type="match status" value="1"/>
</dbReference>
<dbReference type="AlphaFoldDB" id="A0A1A9F248"/>
<dbReference type="InterPro" id="IPR055348">
    <property type="entry name" value="DctQ"/>
</dbReference>
<dbReference type="RefSeq" id="WP_067385666.1">
    <property type="nucleotide sequence ID" value="NZ_CP015839.1"/>
</dbReference>
<keyword evidence="7" id="KW-0997">Cell inner membrane</keyword>
<gene>
    <name evidence="10" type="ORF">A8C75_18315</name>
</gene>
<feature type="transmembrane region" description="Helical" evidence="7">
    <location>
        <begin position="82"/>
        <end position="106"/>
    </location>
</feature>
<keyword evidence="4 7" id="KW-0812">Transmembrane</keyword>
<dbReference type="Proteomes" id="UP000078070">
    <property type="component" value="Chromosome"/>
</dbReference>
<protein>
    <recommendedName>
        <fullName evidence="7">TRAP transporter small permease protein</fullName>
    </recommendedName>
</protein>
<keyword evidence="5 7" id="KW-1133">Transmembrane helix</keyword>
<feature type="compositionally biased region" description="Polar residues" evidence="8">
    <location>
        <begin position="196"/>
        <end position="208"/>
    </location>
</feature>
<reference evidence="10 11" key="2">
    <citation type="journal article" date="2018" name="Int. J. Syst. Evol. Microbiol.">
        <title>Marinobacterium aestuarii sp. nov., a benzene-degrading marine bacterium isolated from estuary sediment.</title>
        <authorList>
            <person name="Bae S.S."/>
            <person name="Jung J."/>
            <person name="Chung D."/>
            <person name="Baek K."/>
        </authorList>
    </citation>
    <scope>NUCLEOTIDE SEQUENCE [LARGE SCALE GENOMIC DNA]</scope>
    <source>
        <strain evidence="10 11">ST58-10</strain>
    </source>
</reference>
<feature type="transmembrane region" description="Helical" evidence="7">
    <location>
        <begin position="130"/>
        <end position="154"/>
    </location>
</feature>
<evidence type="ECO:0000256" key="1">
    <source>
        <dbReference type="ARBA" id="ARBA00004651"/>
    </source>
</evidence>
<comment type="function">
    <text evidence="7">Part of the tripartite ATP-independent periplasmic (TRAP) transport system.</text>
</comment>
<dbReference type="GO" id="GO:0005886">
    <property type="term" value="C:plasma membrane"/>
    <property type="evidence" value="ECO:0007669"/>
    <property type="project" value="UniProtKB-SubCell"/>
</dbReference>
<evidence type="ECO:0000256" key="3">
    <source>
        <dbReference type="ARBA" id="ARBA00022475"/>
    </source>
</evidence>
<evidence type="ECO:0000313" key="11">
    <source>
        <dbReference type="Proteomes" id="UP000078070"/>
    </source>
</evidence>
<dbReference type="EMBL" id="CP015839">
    <property type="protein sequence ID" value="ANG64235.1"/>
    <property type="molecule type" value="Genomic_DNA"/>
</dbReference>
<feature type="domain" description="Tripartite ATP-independent periplasmic transporters DctQ component" evidence="9">
    <location>
        <begin position="20"/>
        <end position="144"/>
    </location>
</feature>
<keyword evidence="2 7" id="KW-0813">Transport</keyword>
<keyword evidence="3" id="KW-1003">Cell membrane</keyword>
<keyword evidence="11" id="KW-1185">Reference proteome</keyword>
<sequence length="208" mass="22438">MKNTERIAALLFGAIFVGLSVMITLETLLRKLFSTSLQGVDELGGYALAIGSTIAFTLALLDRNHIRIDLIHRRVPAGGRAALNLLSALLLAALAAVLCWMAWIVIFETLDYGSRAQTPWATPLIYPQSAWFAGLLLFALCALTLAGRALWLLLGGRGAEFTREFSPRGLNEELQQELADLARRNGSQALAVEPASTKTASKVSEVAS</sequence>
<evidence type="ECO:0000313" key="10">
    <source>
        <dbReference type="EMBL" id="ANG64235.1"/>
    </source>
</evidence>
<feature type="region of interest" description="Disordered" evidence="8">
    <location>
        <begin position="189"/>
        <end position="208"/>
    </location>
</feature>
<evidence type="ECO:0000259" key="9">
    <source>
        <dbReference type="Pfam" id="PF04290"/>
    </source>
</evidence>
<dbReference type="OrthoDB" id="6160477at2"/>